<reference evidence="1 2" key="1">
    <citation type="journal article" date="2016" name="Nat. Commun.">
        <title>Thousands of microbial genomes shed light on interconnected biogeochemical processes in an aquifer system.</title>
        <authorList>
            <person name="Anantharaman K."/>
            <person name="Brown C.T."/>
            <person name="Hug L.A."/>
            <person name="Sharon I."/>
            <person name="Castelle C.J."/>
            <person name="Probst A.J."/>
            <person name="Thomas B.C."/>
            <person name="Singh A."/>
            <person name="Wilkins M.J."/>
            <person name="Karaoz U."/>
            <person name="Brodie E.L."/>
            <person name="Williams K.H."/>
            <person name="Hubbard S.S."/>
            <person name="Banfield J.F."/>
        </authorList>
    </citation>
    <scope>NUCLEOTIDE SEQUENCE [LARGE SCALE GENOMIC DNA]</scope>
</reference>
<dbReference type="Proteomes" id="UP000179243">
    <property type="component" value="Unassembled WGS sequence"/>
</dbReference>
<organism evidence="1 2">
    <name type="scientific">Candidatus Raymondbacteria bacterium RIFOXYD12_FULL_49_13</name>
    <dbReference type="NCBI Taxonomy" id="1817890"/>
    <lineage>
        <taxon>Bacteria</taxon>
        <taxon>Raymondiibacteriota</taxon>
    </lineage>
</organism>
<dbReference type="AlphaFoldDB" id="A0A1F7FJ71"/>
<name>A0A1F7FJ71_UNCRA</name>
<accession>A0A1F7FJ71</accession>
<comment type="caution">
    <text evidence="1">The sequence shown here is derived from an EMBL/GenBank/DDBJ whole genome shotgun (WGS) entry which is preliminary data.</text>
</comment>
<evidence type="ECO:0000313" key="1">
    <source>
        <dbReference type="EMBL" id="OGK06759.1"/>
    </source>
</evidence>
<protein>
    <submittedName>
        <fullName evidence="1">Uncharacterized protein</fullName>
    </submittedName>
</protein>
<sequence>MNAIEIYFTGMIRTMVLCVLPVFCLNAVDLLPIPDSVPGLDRNAKTGCVNGTVSFAADLYKAIDGGAEVYIDNGFCAGAFGGYLLNGQETCIEIYDQGSAKNARIVYDSTTTGEYRFLKVPLICSRIDTSSPFATIFEGVHDRFFIRLSRNARDTVSENMLVRIAREISKKK</sequence>
<evidence type="ECO:0000313" key="2">
    <source>
        <dbReference type="Proteomes" id="UP000179243"/>
    </source>
</evidence>
<gene>
    <name evidence="1" type="ORF">A2519_05015</name>
</gene>
<proteinExistence type="predicted"/>
<dbReference type="EMBL" id="MFYX01000021">
    <property type="protein sequence ID" value="OGK06759.1"/>
    <property type="molecule type" value="Genomic_DNA"/>
</dbReference>